<evidence type="ECO:0000256" key="3">
    <source>
        <dbReference type="ARBA" id="ARBA00022729"/>
    </source>
</evidence>
<reference evidence="6" key="1">
    <citation type="submission" date="2017-11" db="EMBL/GenBank/DDBJ databases">
        <authorList>
            <person name="Chan K.G."/>
            <person name="Lee L.S."/>
        </authorList>
    </citation>
    <scope>NUCLEOTIDE SEQUENCE [LARGE SCALE GENOMIC DNA]</scope>
    <source>
        <strain evidence="6">DSM 100970</strain>
    </source>
</reference>
<dbReference type="InterPro" id="IPR005318">
    <property type="entry name" value="OM_porin_bac"/>
</dbReference>
<dbReference type="Proteomes" id="UP000236655">
    <property type="component" value="Chromosome"/>
</dbReference>
<protein>
    <recommendedName>
        <fullName evidence="7">Porin</fullName>
    </recommendedName>
</protein>
<gene>
    <name evidence="5" type="ORF">CUN60_00215</name>
</gene>
<dbReference type="Gene3D" id="2.40.160.10">
    <property type="entry name" value="Porin"/>
    <property type="match status" value="1"/>
</dbReference>
<dbReference type="EMBL" id="CP024847">
    <property type="protein sequence ID" value="AUR50784.1"/>
    <property type="molecule type" value="Genomic_DNA"/>
</dbReference>
<evidence type="ECO:0000256" key="1">
    <source>
        <dbReference type="ARBA" id="ARBA00009075"/>
    </source>
</evidence>
<keyword evidence="2" id="KW-0813">Transport</keyword>
<comment type="similarity">
    <text evidence="1">Belongs to the outer membrane porin (Opr) (TC 1.B.25) family.</text>
</comment>
<dbReference type="InterPro" id="IPR023614">
    <property type="entry name" value="Porin_dom_sf"/>
</dbReference>
<dbReference type="KEGG" id="nba:CUN60_00215"/>
<dbReference type="AlphaFoldDB" id="A0A2I7N2V9"/>
<dbReference type="Pfam" id="PF03573">
    <property type="entry name" value="OprD"/>
    <property type="match status" value="1"/>
</dbReference>
<dbReference type="GO" id="GO:0016020">
    <property type="term" value="C:membrane"/>
    <property type="evidence" value="ECO:0007669"/>
    <property type="project" value="InterPro"/>
</dbReference>
<keyword evidence="6" id="KW-1185">Reference proteome</keyword>
<evidence type="ECO:0000313" key="5">
    <source>
        <dbReference type="EMBL" id="AUR50784.1"/>
    </source>
</evidence>
<accession>A0A2I7N2V9</accession>
<organism evidence="5 6">
    <name type="scientific">Aquella oligotrophica</name>
    <dbReference type="NCBI Taxonomy" id="2067065"/>
    <lineage>
        <taxon>Bacteria</taxon>
        <taxon>Pseudomonadati</taxon>
        <taxon>Pseudomonadota</taxon>
        <taxon>Betaproteobacteria</taxon>
        <taxon>Neisseriales</taxon>
        <taxon>Neisseriaceae</taxon>
        <taxon>Aquella</taxon>
    </lineage>
</organism>
<feature type="signal peptide" evidence="4">
    <location>
        <begin position="1"/>
        <end position="25"/>
    </location>
</feature>
<evidence type="ECO:0000256" key="4">
    <source>
        <dbReference type="SAM" id="SignalP"/>
    </source>
</evidence>
<keyword evidence="3 4" id="KW-0732">Signal</keyword>
<evidence type="ECO:0000313" key="6">
    <source>
        <dbReference type="Proteomes" id="UP000236655"/>
    </source>
</evidence>
<sequence>MIMTRLATKYSFIIFFVLFISVAEADESAVISSDIIEINESGHKVKYKRIKEPSQEAIDNSQAEAGEDIDIETLKNAYISPYNYTQDPIAYNMGTSSVAGPNGTYHVGLSQINTTNINLNSQNEARFDATVEAWGQTQRWGGFALGGALQSGAVVEQTGQPNTYGTTGILFPTQAYADWEYKDVFEITGGNILLTTPWVNSISSFPGATYANQNNTYQGVTANLQIMPNLLVTGFRVFSYLQFPDNGFYSTTLYNTMGGPMQNIGSASTPGATGAGAIWSPSKNYTLNAWFYQFYDYADMWYADNNYHVPLANDVSFDFGIQALTQNANGSSIPANTLMPDSTTQNLGGVSGNAFGLKWAINVGHNTVTLAYNNVFGASGSYLNGGIVTPYTYGLETDPLYTTPALNSIAELGSGSAYLIKDSMAFLDNSLKASLAFSQFFVNQVYATQANQITEYDAALQYTIPHTTLNFWSRLVYVSQPDYAGGSFLQPRLIVNYTF</sequence>
<name>A0A2I7N2V9_9NEIS</name>
<evidence type="ECO:0008006" key="7">
    <source>
        <dbReference type="Google" id="ProtNLM"/>
    </source>
</evidence>
<feature type="chain" id="PRO_5014351790" description="Porin" evidence="4">
    <location>
        <begin position="26"/>
        <end position="499"/>
    </location>
</feature>
<evidence type="ECO:0000256" key="2">
    <source>
        <dbReference type="ARBA" id="ARBA00022448"/>
    </source>
</evidence>
<proteinExistence type="inferred from homology"/>